<accession>A0A7X9X9S7</accession>
<keyword evidence="4" id="KW-1185">Reference proteome</keyword>
<dbReference type="RefSeq" id="WP_169657300.1">
    <property type="nucleotide sequence ID" value="NZ_JABANE010000033.1"/>
</dbReference>
<dbReference type="EMBL" id="JABANE010000033">
    <property type="protein sequence ID" value="NME69013.1"/>
    <property type="molecule type" value="Genomic_DNA"/>
</dbReference>
<evidence type="ECO:0000259" key="2">
    <source>
        <dbReference type="Pfam" id="PF06056"/>
    </source>
</evidence>
<dbReference type="InterPro" id="IPR010332">
    <property type="entry name" value="ATPase_terminase-su_N"/>
</dbReference>
<name>A0A7X9X9S7_9BACT</name>
<organism evidence="3 4">
    <name type="scientific">Flammeovirga aprica JL-4</name>
    <dbReference type="NCBI Taxonomy" id="694437"/>
    <lineage>
        <taxon>Bacteria</taxon>
        <taxon>Pseudomonadati</taxon>
        <taxon>Bacteroidota</taxon>
        <taxon>Cytophagia</taxon>
        <taxon>Cytophagales</taxon>
        <taxon>Flammeovirgaceae</taxon>
        <taxon>Flammeovirga</taxon>
    </lineage>
</organism>
<comment type="caution">
    <text evidence="3">The sequence shown here is derived from an EMBL/GenBank/DDBJ whole genome shotgun (WGS) entry which is preliminary data.</text>
</comment>
<feature type="domain" description="Terminase ATPase subunit N-terminal" evidence="2">
    <location>
        <begin position="5"/>
        <end position="55"/>
    </location>
</feature>
<proteinExistence type="predicted"/>
<protein>
    <recommendedName>
        <fullName evidence="2">Terminase ATPase subunit N-terminal domain-containing protein</fullName>
    </recommendedName>
</protein>
<dbReference type="Proteomes" id="UP000576082">
    <property type="component" value="Unassembled WGS sequence"/>
</dbReference>
<evidence type="ECO:0000256" key="1">
    <source>
        <dbReference type="SAM" id="Coils"/>
    </source>
</evidence>
<reference evidence="3 4" key="1">
    <citation type="submission" date="2020-04" db="EMBL/GenBank/DDBJ databases">
        <title>Flammeovirga sp. SR4, a novel species isolated from seawater.</title>
        <authorList>
            <person name="Wang X."/>
        </authorList>
    </citation>
    <scope>NUCLEOTIDE SEQUENCE [LARGE SCALE GENOMIC DNA]</scope>
    <source>
        <strain evidence="3 4">ATCC 23126</strain>
    </source>
</reference>
<gene>
    <name evidence="3" type="ORF">HHU12_13650</name>
</gene>
<evidence type="ECO:0000313" key="4">
    <source>
        <dbReference type="Proteomes" id="UP000576082"/>
    </source>
</evidence>
<sequence length="158" mass="18544">MNKKKAGWLLYKEGYTDQEIADAFQLTSRTVRSWISSENWKEKKEKLEAIQENLEEGLLELIEYQQTVLLLKKEERRKDIEAVKKGNKKAEALTLIDKGEIDALQKMYSSVKGKPRTWSNYVEITNEFLSFMKEVDLQIAQKIVEPMQIFLNEKRANL</sequence>
<feature type="coiled-coil region" evidence="1">
    <location>
        <begin position="37"/>
        <end position="67"/>
    </location>
</feature>
<dbReference type="AlphaFoldDB" id="A0A7X9X9S7"/>
<evidence type="ECO:0000313" key="3">
    <source>
        <dbReference type="EMBL" id="NME69013.1"/>
    </source>
</evidence>
<dbReference type="Pfam" id="PF06056">
    <property type="entry name" value="Terminase_5"/>
    <property type="match status" value="1"/>
</dbReference>
<keyword evidence="1" id="KW-0175">Coiled coil</keyword>